<dbReference type="GO" id="GO:0043130">
    <property type="term" value="F:ubiquitin binding"/>
    <property type="evidence" value="ECO:0007669"/>
    <property type="project" value="TreeGrafter"/>
</dbReference>
<dbReference type="AlphaFoldDB" id="A0A7R9WXH0"/>
<name>A0A7R9WXH0_9STRA</name>
<evidence type="ECO:0000256" key="1">
    <source>
        <dbReference type="SAM" id="MobiDB-lite"/>
    </source>
</evidence>
<feature type="compositionally biased region" description="Acidic residues" evidence="1">
    <location>
        <begin position="196"/>
        <end position="224"/>
    </location>
</feature>
<dbReference type="SMART" id="SM00166">
    <property type="entry name" value="UBX"/>
    <property type="match status" value="1"/>
</dbReference>
<dbReference type="Gene3D" id="3.40.30.10">
    <property type="entry name" value="Glutaredoxin"/>
    <property type="match status" value="1"/>
</dbReference>
<reference evidence="3" key="1">
    <citation type="submission" date="2021-01" db="EMBL/GenBank/DDBJ databases">
        <authorList>
            <person name="Corre E."/>
            <person name="Pelletier E."/>
            <person name="Niang G."/>
            <person name="Scheremetjew M."/>
            <person name="Finn R."/>
            <person name="Kale V."/>
            <person name="Holt S."/>
            <person name="Cochrane G."/>
            <person name="Meng A."/>
            <person name="Brown T."/>
            <person name="Cohen L."/>
        </authorList>
    </citation>
    <scope>NUCLEOTIDE SEQUENCE</scope>
    <source>
        <strain evidence="3">CCMP3328</strain>
    </source>
</reference>
<evidence type="ECO:0000313" key="3">
    <source>
        <dbReference type="EMBL" id="CAD8338409.1"/>
    </source>
</evidence>
<gene>
    <name evidence="3" type="ORF">CAUS1442_LOCUS10538</name>
</gene>
<dbReference type="Gene3D" id="3.10.20.90">
    <property type="entry name" value="Phosphatidylinositol 3-kinase Catalytic Subunit, Chain A, domain 1"/>
    <property type="match status" value="1"/>
</dbReference>
<dbReference type="EMBL" id="HBEF01016900">
    <property type="protein sequence ID" value="CAD8338409.1"/>
    <property type="molecule type" value="Transcribed_RNA"/>
</dbReference>
<dbReference type="SUPFAM" id="SSF54236">
    <property type="entry name" value="Ubiquitin-like"/>
    <property type="match status" value="1"/>
</dbReference>
<feature type="region of interest" description="Disordered" evidence="1">
    <location>
        <begin position="189"/>
        <end position="251"/>
    </location>
</feature>
<organism evidence="3">
    <name type="scientific">Craspedostauros australis</name>
    <dbReference type="NCBI Taxonomy" id="1486917"/>
    <lineage>
        <taxon>Eukaryota</taxon>
        <taxon>Sar</taxon>
        <taxon>Stramenopiles</taxon>
        <taxon>Ochrophyta</taxon>
        <taxon>Bacillariophyta</taxon>
        <taxon>Bacillariophyceae</taxon>
        <taxon>Bacillariophycidae</taxon>
        <taxon>Naviculales</taxon>
        <taxon>Naviculaceae</taxon>
        <taxon>Craspedostauros</taxon>
    </lineage>
</organism>
<dbReference type="SUPFAM" id="SSF52833">
    <property type="entry name" value="Thioredoxin-like"/>
    <property type="match status" value="1"/>
</dbReference>
<accession>A0A7R9WXH0</accession>
<dbReference type="Pfam" id="PF00789">
    <property type="entry name" value="UBX"/>
    <property type="match status" value="1"/>
</dbReference>
<dbReference type="InterPro" id="IPR029071">
    <property type="entry name" value="Ubiquitin-like_domsf"/>
</dbReference>
<dbReference type="InterPro" id="IPR050730">
    <property type="entry name" value="UBX_domain-protein"/>
</dbReference>
<dbReference type="PANTHER" id="PTHR23322:SF6">
    <property type="entry name" value="UBX DOMAIN-CONTAINING PROTEIN 7"/>
    <property type="match status" value="1"/>
</dbReference>
<feature type="compositionally biased region" description="Basic and acidic residues" evidence="1">
    <location>
        <begin position="240"/>
        <end position="251"/>
    </location>
</feature>
<dbReference type="GO" id="GO:0005634">
    <property type="term" value="C:nucleus"/>
    <property type="evidence" value="ECO:0007669"/>
    <property type="project" value="TreeGrafter"/>
</dbReference>
<sequence>MVRASSHDIMPWLARSFDSRHSYHVLAQVLPQIPYDDAKQTWQPFGNRSAHSCSYSWSDSHTKRTYHLHLFSHLHLHCRSSLLLLLLLRHGPTQMDISPDGQVYAQRYHVHDFPHIAIIDPRTRRLLWKKEGWTQQNPMTSALFAETAMDFCSRYSFDKPPAAPRPPKKSVQDLPEEDQLQAAMRASLQGNAAAGNDDDDDDDDMDMEEDYEYNDGDSDVDDDNANAADEAAAAENSAETDSKPSATEEAKPASLIDELLKMDVPDEPASGARIQLRLPNGKRVVRKFNPSDTVRTVYLVCVHSNEEAKGGKDFKLMAGFPPKDLIDDVDATVEACKLSGEVITMRWK</sequence>
<protein>
    <recommendedName>
        <fullName evidence="2">UBX domain-containing protein</fullName>
    </recommendedName>
</protein>
<dbReference type="GO" id="GO:0043161">
    <property type="term" value="P:proteasome-mediated ubiquitin-dependent protein catabolic process"/>
    <property type="evidence" value="ECO:0007669"/>
    <property type="project" value="TreeGrafter"/>
</dbReference>
<feature type="compositionally biased region" description="Low complexity" evidence="1">
    <location>
        <begin position="225"/>
        <end position="239"/>
    </location>
</feature>
<dbReference type="PANTHER" id="PTHR23322">
    <property type="entry name" value="FAS-ASSOCIATED PROTEIN"/>
    <property type="match status" value="1"/>
</dbReference>
<evidence type="ECO:0000259" key="2">
    <source>
        <dbReference type="PROSITE" id="PS50033"/>
    </source>
</evidence>
<proteinExistence type="predicted"/>
<dbReference type="PROSITE" id="PS50033">
    <property type="entry name" value="UBX"/>
    <property type="match status" value="1"/>
</dbReference>
<dbReference type="InterPro" id="IPR036249">
    <property type="entry name" value="Thioredoxin-like_sf"/>
</dbReference>
<feature type="domain" description="UBX" evidence="2">
    <location>
        <begin position="267"/>
        <end position="346"/>
    </location>
</feature>
<dbReference type="InterPro" id="IPR001012">
    <property type="entry name" value="UBX_dom"/>
</dbReference>